<dbReference type="Proteomes" id="UP000499080">
    <property type="component" value="Unassembled WGS sequence"/>
</dbReference>
<gene>
    <name evidence="1" type="ORF">AVEN_263732_1</name>
</gene>
<evidence type="ECO:0000313" key="1">
    <source>
        <dbReference type="EMBL" id="GBL82660.1"/>
    </source>
</evidence>
<organism evidence="1 2">
    <name type="scientific">Araneus ventricosus</name>
    <name type="common">Orbweaver spider</name>
    <name type="synonym">Epeira ventricosa</name>
    <dbReference type="NCBI Taxonomy" id="182803"/>
    <lineage>
        <taxon>Eukaryota</taxon>
        <taxon>Metazoa</taxon>
        <taxon>Ecdysozoa</taxon>
        <taxon>Arthropoda</taxon>
        <taxon>Chelicerata</taxon>
        <taxon>Arachnida</taxon>
        <taxon>Araneae</taxon>
        <taxon>Araneomorphae</taxon>
        <taxon>Entelegynae</taxon>
        <taxon>Araneoidea</taxon>
        <taxon>Araneidae</taxon>
        <taxon>Araneus</taxon>
    </lineage>
</organism>
<protein>
    <submittedName>
        <fullName evidence="1">Uncharacterized protein</fullName>
    </submittedName>
</protein>
<accession>A0A4Y2AS85</accession>
<evidence type="ECO:0000313" key="2">
    <source>
        <dbReference type="Proteomes" id="UP000499080"/>
    </source>
</evidence>
<proteinExistence type="predicted"/>
<dbReference type="EMBL" id="BGPR01000029">
    <property type="protein sequence ID" value="GBL82660.1"/>
    <property type="molecule type" value="Genomic_DNA"/>
</dbReference>
<comment type="caution">
    <text evidence="1">The sequence shown here is derived from an EMBL/GenBank/DDBJ whole genome shotgun (WGS) entry which is preliminary data.</text>
</comment>
<name>A0A4Y2AS85_ARAVE</name>
<sequence length="120" mass="13998">MHTILYSAKKHTFSKQLKYGNSKIQKLHQICLFKYMSFVKVWFNAQNSEDTPVNDLMLCESLNMYEKYELGVARAGLLTFSRHWWYLTEEAVAFSLFSKKLSNSEKKKEKGCSILNGIQS</sequence>
<reference evidence="1 2" key="1">
    <citation type="journal article" date="2019" name="Sci. Rep.">
        <title>Orb-weaving spider Araneus ventricosus genome elucidates the spidroin gene catalogue.</title>
        <authorList>
            <person name="Kono N."/>
            <person name="Nakamura H."/>
            <person name="Ohtoshi R."/>
            <person name="Moran D.A.P."/>
            <person name="Shinohara A."/>
            <person name="Yoshida Y."/>
            <person name="Fujiwara M."/>
            <person name="Mori M."/>
            <person name="Tomita M."/>
            <person name="Arakawa K."/>
        </authorList>
    </citation>
    <scope>NUCLEOTIDE SEQUENCE [LARGE SCALE GENOMIC DNA]</scope>
</reference>
<keyword evidence="2" id="KW-1185">Reference proteome</keyword>
<dbReference type="AlphaFoldDB" id="A0A4Y2AS85"/>